<name>A0ABY4U415_RICCR</name>
<gene>
    <name evidence="1" type="ORF">NBT09_04600</name>
</gene>
<proteinExistence type="predicted"/>
<evidence type="ECO:0000313" key="2">
    <source>
        <dbReference type="Proteomes" id="UP001056268"/>
    </source>
</evidence>
<dbReference type="Proteomes" id="UP001056268">
    <property type="component" value="Chromosome"/>
</dbReference>
<keyword evidence="2" id="KW-1185">Reference proteome</keyword>
<dbReference type="EMBL" id="CP098324">
    <property type="protein sequence ID" value="URW77308.1"/>
    <property type="molecule type" value="Genomic_DNA"/>
</dbReference>
<protein>
    <recommendedName>
        <fullName evidence="3">Acyl-[acyl-carrier-protein]--UDP-N-acetylglucosamine O-acyltransferase</fullName>
    </recommendedName>
</protein>
<reference evidence="1" key="1">
    <citation type="submission" date="2022-05" db="EMBL/GenBank/DDBJ databases">
        <title>Tracking Rickettsia raoultii infection dynamics in vivo by bioorthogonal metabolic labeling.</title>
        <authorList>
            <person name="Zhu D.-Y."/>
            <person name="Jia N."/>
            <person name="Li C."/>
            <person name="Zhang M.-Z."/>
            <person name="Liu H.-B."/>
            <person name="Cao W.-C."/>
        </authorList>
    </citation>
    <scope>NUCLEOTIDE SEQUENCE</scope>
    <source>
        <strain evidence="1">BIME</strain>
    </source>
</reference>
<accession>A0ABY4U415</accession>
<sequence>MVWIQMPLRNMALEALKQRIPLPENIINYLNYGST</sequence>
<organism evidence="1 2">
    <name type="scientific">Rickettsia conorii subsp. raoultii</name>
    <dbReference type="NCBI Taxonomy" id="369822"/>
    <lineage>
        <taxon>Bacteria</taxon>
        <taxon>Pseudomonadati</taxon>
        <taxon>Pseudomonadota</taxon>
        <taxon>Alphaproteobacteria</taxon>
        <taxon>Rickettsiales</taxon>
        <taxon>Rickettsiaceae</taxon>
        <taxon>Rickettsieae</taxon>
        <taxon>Rickettsia</taxon>
        <taxon>spotted fever group</taxon>
    </lineage>
</organism>
<evidence type="ECO:0000313" key="1">
    <source>
        <dbReference type="EMBL" id="URW77308.1"/>
    </source>
</evidence>
<evidence type="ECO:0008006" key="3">
    <source>
        <dbReference type="Google" id="ProtNLM"/>
    </source>
</evidence>